<gene>
    <name evidence="1" type="ORF">LCGC14_2602770</name>
</gene>
<dbReference type="AlphaFoldDB" id="A0A0F9A8J2"/>
<accession>A0A0F9A8J2</accession>
<protein>
    <submittedName>
        <fullName evidence="1">Uncharacterized protein</fullName>
    </submittedName>
</protein>
<dbReference type="EMBL" id="LAZR01043981">
    <property type="protein sequence ID" value="KKL05765.1"/>
    <property type="molecule type" value="Genomic_DNA"/>
</dbReference>
<name>A0A0F9A8J2_9ZZZZ</name>
<proteinExistence type="predicted"/>
<evidence type="ECO:0000313" key="1">
    <source>
        <dbReference type="EMBL" id="KKL05765.1"/>
    </source>
</evidence>
<comment type="caution">
    <text evidence="1">The sequence shown here is derived from an EMBL/GenBank/DDBJ whole genome shotgun (WGS) entry which is preliminary data.</text>
</comment>
<organism evidence="1">
    <name type="scientific">marine sediment metagenome</name>
    <dbReference type="NCBI Taxonomy" id="412755"/>
    <lineage>
        <taxon>unclassified sequences</taxon>
        <taxon>metagenomes</taxon>
        <taxon>ecological metagenomes</taxon>
    </lineage>
</organism>
<reference evidence="1" key="1">
    <citation type="journal article" date="2015" name="Nature">
        <title>Complex archaea that bridge the gap between prokaryotes and eukaryotes.</title>
        <authorList>
            <person name="Spang A."/>
            <person name="Saw J.H."/>
            <person name="Jorgensen S.L."/>
            <person name="Zaremba-Niedzwiedzka K."/>
            <person name="Martijn J."/>
            <person name="Lind A.E."/>
            <person name="van Eijk R."/>
            <person name="Schleper C."/>
            <person name="Guy L."/>
            <person name="Ettema T.J."/>
        </authorList>
    </citation>
    <scope>NUCLEOTIDE SEQUENCE</scope>
</reference>
<sequence length="65" mass="7302">MYQWGDIVILKPLRRALTPNRVQNDWVAVDRCIADAVALLWLFGYPTVYSCCGHGLTHGEILVTA</sequence>